<evidence type="ECO:0000313" key="5">
    <source>
        <dbReference type="Proteomes" id="UP000054805"/>
    </source>
</evidence>
<dbReference type="PANTHER" id="PTHR47331">
    <property type="entry name" value="PHD-TYPE DOMAIN-CONTAINING PROTEIN"/>
    <property type="match status" value="1"/>
</dbReference>
<dbReference type="AlphaFoldDB" id="A0A0V1ERH6"/>
<evidence type="ECO:0000313" key="2">
    <source>
        <dbReference type="EMBL" id="KRY76359.1"/>
    </source>
</evidence>
<proteinExistence type="predicted"/>
<evidence type="ECO:0000313" key="4">
    <source>
        <dbReference type="Proteomes" id="UP000054632"/>
    </source>
</evidence>
<reference evidence="4 5" key="1">
    <citation type="submission" date="2015-01" db="EMBL/GenBank/DDBJ databases">
        <title>Evolution of Trichinella species and genotypes.</title>
        <authorList>
            <person name="Korhonen P.K."/>
            <person name="Edoardo P."/>
            <person name="Giuseppe L.R."/>
            <person name="Gasser R.B."/>
        </authorList>
    </citation>
    <scope>NUCLEOTIDE SEQUENCE [LARGE SCALE GENOMIC DNA]</scope>
    <source>
        <strain evidence="2">ISS13</strain>
        <strain evidence="3">ISS588</strain>
    </source>
</reference>
<comment type="caution">
    <text evidence="2">The sequence shown here is derived from an EMBL/GenBank/DDBJ whole genome shotgun (WGS) entry which is preliminary data.</text>
</comment>
<protein>
    <recommendedName>
        <fullName evidence="6">CCHC-type domain-containing protein</fullName>
    </recommendedName>
</protein>
<dbReference type="Proteomes" id="UP000054805">
    <property type="component" value="Unassembled WGS sequence"/>
</dbReference>
<dbReference type="PANTHER" id="PTHR47331:SF1">
    <property type="entry name" value="GAG-LIKE PROTEIN"/>
    <property type="match status" value="1"/>
</dbReference>
<dbReference type="Proteomes" id="UP000054632">
    <property type="component" value="Unassembled WGS sequence"/>
</dbReference>
<evidence type="ECO:0008006" key="6">
    <source>
        <dbReference type="Google" id="ProtNLM"/>
    </source>
</evidence>
<dbReference type="EMBL" id="JYDS01000232">
    <property type="protein sequence ID" value="KRZ20682.1"/>
    <property type="molecule type" value="Genomic_DNA"/>
</dbReference>
<evidence type="ECO:0000313" key="3">
    <source>
        <dbReference type="EMBL" id="KRZ20682.1"/>
    </source>
</evidence>
<keyword evidence="5" id="KW-1185">Reference proteome</keyword>
<feature type="region of interest" description="Disordered" evidence="1">
    <location>
        <begin position="18"/>
        <end position="44"/>
    </location>
</feature>
<gene>
    <name evidence="2" type="ORF">T4A_3057</name>
    <name evidence="3" type="ORF">T4B_7066</name>
</gene>
<feature type="compositionally biased region" description="Basic and acidic residues" evidence="1">
    <location>
        <begin position="34"/>
        <end position="44"/>
    </location>
</feature>
<name>A0A0V1ERH6_TRIPS</name>
<dbReference type="EMBL" id="JYDR01000012">
    <property type="protein sequence ID" value="KRY76359.1"/>
    <property type="molecule type" value="Genomic_DNA"/>
</dbReference>
<organism evidence="2 4">
    <name type="scientific">Trichinella pseudospiralis</name>
    <name type="common">Parasitic roundworm</name>
    <dbReference type="NCBI Taxonomy" id="6337"/>
    <lineage>
        <taxon>Eukaryota</taxon>
        <taxon>Metazoa</taxon>
        <taxon>Ecdysozoa</taxon>
        <taxon>Nematoda</taxon>
        <taxon>Enoplea</taxon>
        <taxon>Dorylaimia</taxon>
        <taxon>Trichinellida</taxon>
        <taxon>Trichinellidae</taxon>
        <taxon>Trichinella</taxon>
    </lineage>
</organism>
<feature type="region of interest" description="Disordered" evidence="1">
    <location>
        <begin position="163"/>
        <end position="190"/>
    </location>
</feature>
<evidence type="ECO:0000256" key="1">
    <source>
        <dbReference type="SAM" id="MobiDB-lite"/>
    </source>
</evidence>
<accession>A0A0V1ERH6</accession>
<sequence length="383" mass="42160">MTTCRISWNSLFPTGDLGLEESGRGKSSGATQNDSRRLKGRERDRVRSSAAALVTFVQCVCPFCEGDHDATSCKRFLDADHESRASLLREKGVCYKSLKTGHLARECRKGRQCRVDGCRQAHHQLLHPPAAKESDRSHQGLLVTRSTLSGCIQIARARAYGRTKSRSGELHFRHGSRGRTSQRPTLGGRVGPERRWRRVEFRLGAVESSDRPKSSTKVKALAIPRVFGKVQPVPDEHTDGALAGTDSERRQRQGASLVIDVLIGIDYYYEFMTGRSRCQANQTDGLPLADHRICDSSMIPVTCNGPIPRAGSSASSTGLLTRPSLFGDGPVLTGAFPFRSVSRFPDGIATTKQQAMSIYFIRQSETRIDDNVNTSTLLATCQH</sequence>